<proteinExistence type="predicted"/>
<comment type="caution">
    <text evidence="1">The sequence shown here is derived from an EMBL/GenBank/DDBJ whole genome shotgun (WGS) entry which is preliminary data.</text>
</comment>
<name>A0A2N5ZGC9_MUIH1</name>
<dbReference type="Proteomes" id="UP000234857">
    <property type="component" value="Unassembled WGS sequence"/>
</dbReference>
<organism evidence="1 2">
    <name type="scientific">Muiribacterium halophilum</name>
    <dbReference type="NCBI Taxonomy" id="2053465"/>
    <lineage>
        <taxon>Bacteria</taxon>
        <taxon>Candidatus Muiribacteriota</taxon>
        <taxon>Candidatus Muiribacteriia</taxon>
        <taxon>Candidatus Muiribacteriales</taxon>
        <taxon>Candidatus Muiribacteriaceae</taxon>
        <taxon>Candidatus Muiribacterium</taxon>
    </lineage>
</organism>
<evidence type="ECO:0000313" key="2">
    <source>
        <dbReference type="Proteomes" id="UP000234857"/>
    </source>
</evidence>
<dbReference type="EMBL" id="PKTG01000083">
    <property type="protein sequence ID" value="PLX17755.1"/>
    <property type="molecule type" value="Genomic_DNA"/>
</dbReference>
<accession>A0A2N5ZGC9</accession>
<evidence type="ECO:0000313" key="1">
    <source>
        <dbReference type="EMBL" id="PLX17755.1"/>
    </source>
</evidence>
<dbReference type="AlphaFoldDB" id="A0A2N5ZGC9"/>
<sequence>MKELQKEATEIIFNKLLQVSQRKSLITYYELNKYLPKMGSKNFLNPFQPLFNVLNDLNDWLSDEEKPLITSLVINRKTGLPGKGFFFYASKLGRYDQDLDDLSLRKEFWEQETKKVYEFKWILEERQ</sequence>
<protein>
    <submittedName>
        <fullName evidence="1">Uncharacterized protein</fullName>
    </submittedName>
</protein>
<reference evidence="1 2" key="1">
    <citation type="submission" date="2017-11" db="EMBL/GenBank/DDBJ databases">
        <title>Genome-resolved metagenomics identifies genetic mobility, metabolic interactions, and unexpected diversity in perchlorate-reducing communities.</title>
        <authorList>
            <person name="Barnum T.P."/>
            <person name="Figueroa I.A."/>
            <person name="Carlstrom C.I."/>
            <person name="Lucas L.N."/>
            <person name="Engelbrektson A.L."/>
            <person name="Coates J.D."/>
        </authorList>
    </citation>
    <scope>NUCLEOTIDE SEQUENCE [LARGE SCALE GENOMIC DNA]</scope>
    <source>
        <strain evidence="1">BM706</strain>
    </source>
</reference>
<gene>
    <name evidence="1" type="ORF">C0601_06910</name>
</gene>